<name>C4VBP8_VAIC1</name>
<dbReference type="AlphaFoldDB" id="C4VBP8"/>
<sequence>MKLKIICLFFAYLKSNKNIYDNLLDIVKQKIETKDYYLIDLEKNYYVFETCLSPKGIVFGGCIKDAFGSDYNFLKVDRVRYNTADEAIQAVCNYHLSKNLNISKKFTIFYMIQFLAFKHDIQFELENFFYNGVKPCFF</sequence>
<reference evidence="1 2" key="1">
    <citation type="journal article" date="2009" name="PLoS Pathog.">
        <title>Genomic analyses of the microsporidian Nosema ceranae, an emergent pathogen of honey bees.</title>
        <authorList>
            <person name="Cornman R.S."/>
            <person name="Chen Y.P."/>
            <person name="Schatz M.C."/>
            <person name="Street C."/>
            <person name="Zhao Y."/>
            <person name="Desany B."/>
            <person name="Egholm M."/>
            <person name="Hutchison S."/>
            <person name="Pettis J.S."/>
            <person name="Lipkin W.I."/>
            <person name="Evans J.D."/>
        </authorList>
    </citation>
    <scope>NUCLEOTIDE SEQUENCE [LARGE SCALE GENOMIC DNA]</scope>
    <source>
        <strain evidence="1 2">BRL01</strain>
    </source>
</reference>
<dbReference type="KEGG" id="nce:NCER_102243"/>
<organism evidence="1 2">
    <name type="scientific">Vairimorpha ceranae (strain BRL01)</name>
    <name type="common">Microsporidian parasite</name>
    <name type="synonym">Nosema ceranae</name>
    <dbReference type="NCBI Taxonomy" id="578460"/>
    <lineage>
        <taxon>Eukaryota</taxon>
        <taxon>Fungi</taxon>
        <taxon>Fungi incertae sedis</taxon>
        <taxon>Microsporidia</taxon>
        <taxon>Nosematidae</taxon>
        <taxon>Vairimorpha</taxon>
    </lineage>
</organism>
<evidence type="ECO:0000313" key="2">
    <source>
        <dbReference type="Proteomes" id="UP000009082"/>
    </source>
</evidence>
<protein>
    <submittedName>
        <fullName evidence="1">Uncharacterized protein</fullName>
    </submittedName>
</protein>
<dbReference type="HOGENOM" id="CLU_1845668_0_0_1"/>
<dbReference type="Proteomes" id="UP000009082">
    <property type="component" value="Unassembled WGS sequence"/>
</dbReference>
<dbReference type="InParanoid" id="C4VBP8"/>
<accession>C4VBP8</accession>
<dbReference type="VEuPathDB" id="MicrosporidiaDB:NCER_102243"/>
<comment type="caution">
    <text evidence="1">The sequence shown here is derived from an EMBL/GenBank/DDBJ whole genome shotgun (WGS) entry which is preliminary data.</text>
</comment>
<evidence type="ECO:0000313" key="1">
    <source>
        <dbReference type="EMBL" id="EEQ81354.1"/>
    </source>
</evidence>
<gene>
    <name evidence="1" type="ORF">NCER_102243</name>
</gene>
<dbReference type="EMBL" id="ACOL01000717">
    <property type="protein sequence ID" value="EEQ81354.1"/>
    <property type="molecule type" value="Genomic_DNA"/>
</dbReference>
<proteinExistence type="predicted"/>